<comment type="similarity">
    <text evidence="1">Belongs to the histone deacetylase family.</text>
</comment>
<dbReference type="InterPro" id="IPR023801">
    <property type="entry name" value="His_deacetylse_dom"/>
</dbReference>
<dbReference type="PANTHER" id="PTHR10625">
    <property type="entry name" value="HISTONE DEACETYLASE HDAC1-RELATED"/>
    <property type="match status" value="1"/>
</dbReference>
<dbReference type="PRINTS" id="PR01270">
    <property type="entry name" value="HDASUPER"/>
</dbReference>
<evidence type="ECO:0000259" key="2">
    <source>
        <dbReference type="Pfam" id="PF00850"/>
    </source>
</evidence>
<keyword evidence="4" id="KW-1185">Reference proteome</keyword>
<sequence>MIVTTLYVSHPCSLDHVMPEGHPERPARIRAVERALERESFSALVRCLAPRAELATAELAHPAEYVEMIARASPDEGFVQIDSDTLMSPGTLKAVLHAVGGATHAVDAVMAGECANAFVAMRPPGHHAERATPMGFCLFNTAAIAARHARKAHGATRVAIVDWDVHHGNGTQDIFWDDRDVMYASTHQMPLFPGTGAKGERGDHDTIVNVPLKAGDDGAVFREAFEAGIVSRLDAFAPDLIVISAGFDAHHLDPLANLRLDESDFGWATRRLMEIAHKHGGGRVVSVLEGGYDLEGLSRSVAAHVDALMGR</sequence>
<reference evidence="3 4" key="1">
    <citation type="submission" date="2019-07" db="EMBL/GenBank/DDBJ databases">
        <title>Whole genome shotgun sequence of Methylobacterium haplocladii NBRC 107714.</title>
        <authorList>
            <person name="Hosoyama A."/>
            <person name="Uohara A."/>
            <person name="Ohji S."/>
            <person name="Ichikawa N."/>
        </authorList>
    </citation>
    <scope>NUCLEOTIDE SEQUENCE [LARGE SCALE GENOMIC DNA]</scope>
    <source>
        <strain evidence="3 4">NBRC 107714</strain>
    </source>
</reference>
<dbReference type="CDD" id="cd11599">
    <property type="entry name" value="HDAC_classII_2"/>
    <property type="match status" value="1"/>
</dbReference>
<organism evidence="3 4">
    <name type="scientific">Methylobacterium haplocladii</name>
    <dbReference type="NCBI Taxonomy" id="1176176"/>
    <lineage>
        <taxon>Bacteria</taxon>
        <taxon>Pseudomonadati</taxon>
        <taxon>Pseudomonadota</taxon>
        <taxon>Alphaproteobacteria</taxon>
        <taxon>Hyphomicrobiales</taxon>
        <taxon>Methylobacteriaceae</taxon>
        <taxon>Methylobacterium</taxon>
    </lineage>
</organism>
<evidence type="ECO:0000256" key="1">
    <source>
        <dbReference type="ARBA" id="ARBA00005947"/>
    </source>
</evidence>
<dbReference type="GO" id="GO:0004407">
    <property type="term" value="F:histone deacetylase activity"/>
    <property type="evidence" value="ECO:0007669"/>
    <property type="project" value="TreeGrafter"/>
</dbReference>
<evidence type="ECO:0000313" key="4">
    <source>
        <dbReference type="Proteomes" id="UP000321258"/>
    </source>
</evidence>
<evidence type="ECO:0000313" key="3">
    <source>
        <dbReference type="EMBL" id="GEO98286.1"/>
    </source>
</evidence>
<dbReference type="Proteomes" id="UP000321258">
    <property type="component" value="Unassembled WGS sequence"/>
</dbReference>
<dbReference type="GO" id="GO:0040029">
    <property type="term" value="P:epigenetic regulation of gene expression"/>
    <property type="evidence" value="ECO:0007669"/>
    <property type="project" value="TreeGrafter"/>
</dbReference>
<dbReference type="Gene3D" id="3.40.800.20">
    <property type="entry name" value="Histone deacetylase domain"/>
    <property type="match status" value="1"/>
</dbReference>
<accession>A0A512IKP1</accession>
<name>A0A512IKP1_9HYPH</name>
<dbReference type="InterPro" id="IPR000286">
    <property type="entry name" value="HDACs"/>
</dbReference>
<gene>
    <name evidence="3" type="ORF">MHA02_06740</name>
</gene>
<dbReference type="PANTHER" id="PTHR10625:SF10">
    <property type="entry name" value="HISTONE DEACETYLASE HDAC1"/>
    <property type="match status" value="1"/>
</dbReference>
<feature type="domain" description="Histone deacetylase" evidence="2">
    <location>
        <begin position="22"/>
        <end position="308"/>
    </location>
</feature>
<dbReference type="SUPFAM" id="SSF52768">
    <property type="entry name" value="Arginase/deacetylase"/>
    <property type="match status" value="1"/>
</dbReference>
<comment type="caution">
    <text evidence="3">The sequence shown here is derived from an EMBL/GenBank/DDBJ whole genome shotgun (WGS) entry which is preliminary data.</text>
</comment>
<dbReference type="InterPro" id="IPR037138">
    <property type="entry name" value="His_deacetylse_dom_sf"/>
</dbReference>
<proteinExistence type="inferred from homology"/>
<dbReference type="EMBL" id="BJZT01000005">
    <property type="protein sequence ID" value="GEO98286.1"/>
    <property type="molecule type" value="Genomic_DNA"/>
</dbReference>
<dbReference type="Pfam" id="PF00850">
    <property type="entry name" value="Hist_deacetyl"/>
    <property type="match status" value="1"/>
</dbReference>
<dbReference type="InterPro" id="IPR023696">
    <property type="entry name" value="Ureohydrolase_dom_sf"/>
</dbReference>
<dbReference type="AlphaFoldDB" id="A0A512IKP1"/>
<protein>
    <submittedName>
        <fullName evidence="3">Acetoin utilization protein</fullName>
    </submittedName>
</protein>